<sequence length="57" mass="6805">MQMMYWYWKKKGIRPAVFYQIPYGELTIIRAFYELEVEEENEKIKALSGMPCAALLL</sequence>
<dbReference type="Proteomes" id="UP000032102">
    <property type="component" value="Unassembled WGS sequence"/>
</dbReference>
<protein>
    <submittedName>
        <fullName evidence="1">Uncharacterized protein</fullName>
    </submittedName>
</protein>
<dbReference type="EMBL" id="JXTH01000041">
    <property type="protein sequence ID" value="KIQ93884.1"/>
    <property type="molecule type" value="Genomic_DNA"/>
</dbReference>
<keyword evidence="2" id="KW-1185">Reference proteome</keyword>
<accession>A0A0D0QWP1</accession>
<dbReference type="AlphaFoldDB" id="A0A0D0QWP1"/>
<organism evidence="1 2">
    <name type="scientific">Anoxybacillus thermarum</name>
    <dbReference type="NCBI Taxonomy" id="404937"/>
    <lineage>
        <taxon>Bacteria</taxon>
        <taxon>Bacillati</taxon>
        <taxon>Bacillota</taxon>
        <taxon>Bacilli</taxon>
        <taxon>Bacillales</taxon>
        <taxon>Anoxybacillaceae</taxon>
        <taxon>Anoxybacillus</taxon>
    </lineage>
</organism>
<name>A0A0D0QWP1_9BACL</name>
<evidence type="ECO:0000313" key="1">
    <source>
        <dbReference type="EMBL" id="KIQ93884.1"/>
    </source>
</evidence>
<gene>
    <name evidence="1" type="ORF">LH47_02034</name>
</gene>
<dbReference type="PATRIC" id="fig|404937.3.peg.2160"/>
<dbReference type="RefSeq" id="WP_167333779.1">
    <property type="nucleotide sequence ID" value="NZ_JXTH01000041.1"/>
</dbReference>
<proteinExistence type="predicted"/>
<evidence type="ECO:0000313" key="2">
    <source>
        <dbReference type="Proteomes" id="UP000032102"/>
    </source>
</evidence>
<reference evidence="1 2" key="1">
    <citation type="submission" date="2015-01" db="EMBL/GenBank/DDBJ databases">
        <title>Draft genome of Anoxybacillus thermarum strain AF/04.</title>
        <authorList>
            <person name="Poli A."/>
            <person name="Nicolaus B."/>
            <person name="Chan K.-G."/>
            <person name="Kahar U.M."/>
            <person name="Yaakob A.S."/>
            <person name="Chan C.S."/>
            <person name="Goh K.M."/>
        </authorList>
    </citation>
    <scope>NUCLEOTIDE SEQUENCE [LARGE SCALE GENOMIC DNA]</scope>
    <source>
        <strain evidence="1 2">AF/04</strain>
    </source>
</reference>
<comment type="caution">
    <text evidence="1">The sequence shown here is derived from an EMBL/GenBank/DDBJ whole genome shotgun (WGS) entry which is preliminary data.</text>
</comment>